<evidence type="ECO:0000259" key="9">
    <source>
        <dbReference type="PROSITE" id="PS51379"/>
    </source>
</evidence>
<dbReference type="Pfam" id="PF04060">
    <property type="entry name" value="FeS"/>
    <property type="match status" value="1"/>
</dbReference>
<reference evidence="11 12" key="1">
    <citation type="journal article" date="2017" name="ISME J.">
        <title>Potential for microbial H2 and metal transformations associated with novel bacteria and archaea in deep terrestrial subsurface sediments.</title>
        <authorList>
            <person name="Hernsdorf A.W."/>
            <person name="Amano Y."/>
            <person name="Miyakawa K."/>
            <person name="Ise K."/>
            <person name="Suzuki Y."/>
            <person name="Anantharaman K."/>
            <person name="Probst A."/>
            <person name="Burstein D."/>
            <person name="Thomas B.C."/>
            <person name="Banfield J.F."/>
        </authorList>
    </citation>
    <scope>NUCLEOTIDE SEQUENCE [LARGE SCALE GENOMIC DNA]</scope>
    <source>
        <strain evidence="11">HGW-Wallbacteria-1</strain>
    </source>
</reference>
<comment type="caution">
    <text evidence="11">The sequence shown here is derived from an EMBL/GenBank/DDBJ whole genome shotgun (WGS) entry which is preliminary data.</text>
</comment>
<dbReference type="EMBL" id="PGXC01000010">
    <property type="protein sequence ID" value="PKK89919.1"/>
    <property type="molecule type" value="Genomic_DNA"/>
</dbReference>
<protein>
    <submittedName>
        <fullName evidence="11">Chemotaxis protein</fullName>
    </submittedName>
</protein>
<feature type="domain" description="Methyl-accepting transducer" evidence="8">
    <location>
        <begin position="469"/>
        <end position="597"/>
    </location>
</feature>
<dbReference type="Gene3D" id="3.30.70.20">
    <property type="match status" value="1"/>
</dbReference>
<keyword evidence="1" id="KW-0004">4Fe-4S</keyword>
<gene>
    <name evidence="11" type="ORF">CVV64_12265</name>
</gene>
<feature type="domain" description="4Fe-4S" evidence="10">
    <location>
        <begin position="410"/>
        <end position="471"/>
    </location>
</feature>
<dbReference type="Proteomes" id="UP000233256">
    <property type="component" value="Unassembled WGS sequence"/>
</dbReference>
<organism evidence="11 12">
    <name type="scientific">Candidatus Wallbacteria bacterium HGW-Wallbacteria-1</name>
    <dbReference type="NCBI Taxonomy" id="2013854"/>
    <lineage>
        <taxon>Bacteria</taxon>
        <taxon>Candidatus Walliibacteriota</taxon>
    </lineage>
</organism>
<proteinExistence type="inferred from homology"/>
<evidence type="ECO:0000256" key="4">
    <source>
        <dbReference type="ARBA" id="ARBA00023004"/>
    </source>
</evidence>
<keyword evidence="4" id="KW-0408">Iron</keyword>
<keyword evidence="7" id="KW-0807">Transducer</keyword>
<evidence type="ECO:0000256" key="3">
    <source>
        <dbReference type="ARBA" id="ARBA00022723"/>
    </source>
</evidence>
<dbReference type="PROSITE" id="PS50111">
    <property type="entry name" value="CHEMOTAXIS_TRANSDUC_2"/>
    <property type="match status" value="1"/>
</dbReference>
<dbReference type="InterPro" id="IPR004090">
    <property type="entry name" value="Chemotax_Me-accpt_rcpt"/>
</dbReference>
<evidence type="ECO:0000256" key="7">
    <source>
        <dbReference type="PROSITE-ProRule" id="PRU00284"/>
    </source>
</evidence>
<dbReference type="PRINTS" id="PR00260">
    <property type="entry name" value="CHEMTRNSDUCR"/>
</dbReference>
<dbReference type="PROSITE" id="PS51379">
    <property type="entry name" value="4FE4S_FER_2"/>
    <property type="match status" value="2"/>
</dbReference>
<dbReference type="PANTHER" id="PTHR43531:SF11">
    <property type="entry name" value="METHYL-ACCEPTING CHEMOTAXIS PROTEIN 3"/>
    <property type="match status" value="1"/>
</dbReference>
<evidence type="ECO:0000256" key="6">
    <source>
        <dbReference type="ARBA" id="ARBA00029447"/>
    </source>
</evidence>
<evidence type="ECO:0000259" key="10">
    <source>
        <dbReference type="PROSITE" id="PS51656"/>
    </source>
</evidence>
<feature type="domain" description="4Fe-4S ferredoxin-type" evidence="9">
    <location>
        <begin position="68"/>
        <end position="97"/>
    </location>
</feature>
<dbReference type="GO" id="GO:0046872">
    <property type="term" value="F:metal ion binding"/>
    <property type="evidence" value="ECO:0007669"/>
    <property type="project" value="UniProtKB-KW"/>
</dbReference>
<dbReference type="InterPro" id="IPR004089">
    <property type="entry name" value="MCPsignal_dom"/>
</dbReference>
<feature type="domain" description="4Fe-4S ferredoxin-type" evidence="9">
    <location>
        <begin position="38"/>
        <end position="67"/>
    </location>
</feature>
<dbReference type="InterPro" id="IPR007202">
    <property type="entry name" value="4Fe-4S_dom"/>
</dbReference>
<dbReference type="InterPro" id="IPR017900">
    <property type="entry name" value="4Fe4S_Fe_S_CS"/>
</dbReference>
<dbReference type="SUPFAM" id="SSF58104">
    <property type="entry name" value="Methyl-accepting chemotaxis protein (MCP) signaling domain"/>
    <property type="match status" value="1"/>
</dbReference>
<dbReference type="GO" id="GO:0051539">
    <property type="term" value="F:4 iron, 4 sulfur cluster binding"/>
    <property type="evidence" value="ECO:0007669"/>
    <property type="project" value="UniProtKB-KW"/>
</dbReference>
<name>A0A2N1PNM1_9BACT</name>
<dbReference type="InterPro" id="IPR051310">
    <property type="entry name" value="MCP_chemotaxis"/>
</dbReference>
<dbReference type="Gene3D" id="6.10.250.3200">
    <property type="match status" value="1"/>
</dbReference>
<accession>A0A2N1PNM1</accession>
<keyword evidence="5" id="KW-0411">Iron-sulfur</keyword>
<dbReference type="PROSITE" id="PS00198">
    <property type="entry name" value="4FE4S_FER_1"/>
    <property type="match status" value="1"/>
</dbReference>
<evidence type="ECO:0000256" key="5">
    <source>
        <dbReference type="ARBA" id="ARBA00023014"/>
    </source>
</evidence>
<dbReference type="InterPro" id="IPR004108">
    <property type="entry name" value="Fe_hydrogenase_lsu_C"/>
</dbReference>
<evidence type="ECO:0000259" key="8">
    <source>
        <dbReference type="PROSITE" id="PS50111"/>
    </source>
</evidence>
<evidence type="ECO:0000313" key="11">
    <source>
        <dbReference type="EMBL" id="PKK89919.1"/>
    </source>
</evidence>
<dbReference type="InterPro" id="IPR009016">
    <property type="entry name" value="Fe_hydrogenase"/>
</dbReference>
<comment type="similarity">
    <text evidence="6">Belongs to the methyl-accepting chemotaxis (MCP) protein family.</text>
</comment>
<sequence length="597" mass="66114">MDTKRYWERATMNNQNWNRLSENSSEKFRNSSFRALPEVIRVLEDKCVNCHRCIKACPVKFCNDGSGDHVAINHDTCIGCGSCVEACPHEARVPVDDFTAFMADLRRKVPMVAIVAPAVAATFGDNHLRLNGWLKSIGVAAFFDVSFGAELTVKSYLDHVSKNHPKTVIAQPCPAIVDYIQIYKPELLPHLAPADSPMLHTIKMIRKSYPAWSSHKIVVISPCVAKKREFTQTGLGDYNVTLKSLANHLSESHISLASFPEVDFDNPSAERAALFSTPGGLMRTAEREVPGISESTRKVEGQHSVYDYLDGLSESIARGAQPLLVDCLNCEKGCNGGPGTNNQHMHPDIIEKLVQKRADTLTAKHKTLIPALGRRSLEKSIDQHCKNTDFSRKYMNLSANMKIIRPNPSQLNRIFDDMGKSDQKSILDCGACGYESCEDMATAVHNGLNRIDNCHLYRQTMVEKEKITARNEAESARNAYGSLDETRAMVSSELEVILREIDSSANELKQLTDIVNSITKISNQTNLLALNATIEAARAGEAGKGFAVVALEVQQLAKNSRQEAEKIGPFAEELRGRFNGMLKIVNSARSKFESSFK</sequence>
<keyword evidence="3" id="KW-0479">Metal-binding</keyword>
<dbReference type="PROSITE" id="PS51656">
    <property type="entry name" value="4FE4S"/>
    <property type="match status" value="1"/>
</dbReference>
<evidence type="ECO:0000256" key="1">
    <source>
        <dbReference type="ARBA" id="ARBA00022485"/>
    </source>
</evidence>
<dbReference type="AlphaFoldDB" id="A0A2N1PNM1"/>
<dbReference type="GO" id="GO:0004888">
    <property type="term" value="F:transmembrane signaling receptor activity"/>
    <property type="evidence" value="ECO:0007669"/>
    <property type="project" value="InterPro"/>
</dbReference>
<evidence type="ECO:0000313" key="12">
    <source>
        <dbReference type="Proteomes" id="UP000233256"/>
    </source>
</evidence>
<keyword evidence="2" id="KW-0145">Chemotaxis</keyword>
<dbReference type="Pfam" id="PF02906">
    <property type="entry name" value="Fe_hyd_lg_C"/>
    <property type="match status" value="1"/>
</dbReference>
<dbReference type="SUPFAM" id="SSF53920">
    <property type="entry name" value="Fe-only hydrogenase"/>
    <property type="match status" value="1"/>
</dbReference>
<dbReference type="Gene3D" id="3.40.50.1780">
    <property type="match status" value="1"/>
</dbReference>
<dbReference type="GO" id="GO:0006935">
    <property type="term" value="P:chemotaxis"/>
    <property type="evidence" value="ECO:0007669"/>
    <property type="project" value="UniProtKB-KW"/>
</dbReference>
<dbReference type="GO" id="GO:0005886">
    <property type="term" value="C:plasma membrane"/>
    <property type="evidence" value="ECO:0007669"/>
    <property type="project" value="TreeGrafter"/>
</dbReference>
<dbReference type="Gene3D" id="1.10.15.40">
    <property type="entry name" value="Electron transport complex subunit B, putative Fe-S cluster"/>
    <property type="match status" value="1"/>
</dbReference>
<dbReference type="GO" id="GO:0007165">
    <property type="term" value="P:signal transduction"/>
    <property type="evidence" value="ECO:0007669"/>
    <property type="project" value="UniProtKB-KW"/>
</dbReference>
<evidence type="ECO:0000256" key="2">
    <source>
        <dbReference type="ARBA" id="ARBA00022500"/>
    </source>
</evidence>
<dbReference type="Pfam" id="PF13237">
    <property type="entry name" value="Fer4_10"/>
    <property type="match status" value="1"/>
</dbReference>
<dbReference type="PANTHER" id="PTHR43531">
    <property type="entry name" value="PROTEIN ICFG"/>
    <property type="match status" value="1"/>
</dbReference>
<dbReference type="Pfam" id="PF00015">
    <property type="entry name" value="MCPsignal"/>
    <property type="match status" value="1"/>
</dbReference>
<dbReference type="SUPFAM" id="SSF54862">
    <property type="entry name" value="4Fe-4S ferredoxins"/>
    <property type="match status" value="1"/>
</dbReference>
<dbReference type="InterPro" id="IPR017896">
    <property type="entry name" value="4Fe4S_Fe-S-bd"/>
</dbReference>